<keyword evidence="3" id="KW-1003">Cell membrane</keyword>
<evidence type="ECO:0000256" key="13">
    <source>
        <dbReference type="SAM" id="Phobius"/>
    </source>
</evidence>
<evidence type="ECO:0000256" key="12">
    <source>
        <dbReference type="SAM" id="MobiDB-lite"/>
    </source>
</evidence>
<keyword evidence="8 13" id="KW-1133">Transmembrane helix</keyword>
<dbReference type="InterPro" id="IPR026960">
    <property type="entry name" value="RVT-Znf"/>
</dbReference>
<feature type="transmembrane region" description="Helical" evidence="13">
    <location>
        <begin position="906"/>
        <end position="928"/>
    </location>
</feature>
<feature type="chain" id="PRO_5016467683" description="Leucine-rich repeat-containing N-terminal plant-type domain-containing protein" evidence="14">
    <location>
        <begin position="23"/>
        <end position="941"/>
    </location>
</feature>
<keyword evidence="19" id="KW-1185">Reference proteome</keyword>
<feature type="domain" description="Reverse transcriptase zinc-binding" evidence="16">
    <location>
        <begin position="520"/>
        <end position="579"/>
    </location>
</feature>
<evidence type="ECO:0000256" key="3">
    <source>
        <dbReference type="ARBA" id="ARBA00022475"/>
    </source>
</evidence>
<keyword evidence="4" id="KW-0433">Leucine-rich repeat</keyword>
<feature type="signal peptide" evidence="14">
    <location>
        <begin position="1"/>
        <end position="22"/>
    </location>
</feature>
<organism evidence="18 19">
    <name type="scientific">Trifolium subterraneum</name>
    <name type="common">Subterranean clover</name>
    <dbReference type="NCBI Taxonomy" id="3900"/>
    <lineage>
        <taxon>Eukaryota</taxon>
        <taxon>Viridiplantae</taxon>
        <taxon>Streptophyta</taxon>
        <taxon>Embryophyta</taxon>
        <taxon>Tracheophyta</taxon>
        <taxon>Spermatophyta</taxon>
        <taxon>Magnoliopsida</taxon>
        <taxon>eudicotyledons</taxon>
        <taxon>Gunneridae</taxon>
        <taxon>Pentapetalae</taxon>
        <taxon>rosids</taxon>
        <taxon>fabids</taxon>
        <taxon>Fabales</taxon>
        <taxon>Fabaceae</taxon>
        <taxon>Papilionoideae</taxon>
        <taxon>50 kb inversion clade</taxon>
        <taxon>NPAAA clade</taxon>
        <taxon>Hologalegina</taxon>
        <taxon>IRL clade</taxon>
        <taxon>Trifolieae</taxon>
        <taxon>Trifolium</taxon>
    </lineage>
</organism>
<evidence type="ECO:0000256" key="7">
    <source>
        <dbReference type="ARBA" id="ARBA00022737"/>
    </source>
</evidence>
<keyword evidence="7" id="KW-0677">Repeat</keyword>
<dbReference type="GO" id="GO:0005886">
    <property type="term" value="C:plasma membrane"/>
    <property type="evidence" value="ECO:0007669"/>
    <property type="project" value="UniProtKB-SubCell"/>
</dbReference>
<keyword evidence="10" id="KW-0675">Receptor</keyword>
<dbReference type="Gene3D" id="3.80.10.10">
    <property type="entry name" value="Ribonuclease Inhibitor"/>
    <property type="match status" value="4"/>
</dbReference>
<feature type="compositionally biased region" description="Basic and acidic residues" evidence="12">
    <location>
        <begin position="876"/>
        <end position="887"/>
    </location>
</feature>
<dbReference type="InterPro" id="IPR055414">
    <property type="entry name" value="LRR_R13L4/SHOC2-like"/>
</dbReference>
<keyword evidence="9 13" id="KW-0472">Membrane</keyword>
<dbReference type="EMBL" id="DF974620">
    <property type="protein sequence ID" value="GAU49750.1"/>
    <property type="molecule type" value="Genomic_DNA"/>
</dbReference>
<evidence type="ECO:0000313" key="19">
    <source>
        <dbReference type="Proteomes" id="UP000242715"/>
    </source>
</evidence>
<protein>
    <recommendedName>
        <fullName evidence="20">Leucine-rich repeat-containing N-terminal plant-type domain-containing protein</fullName>
    </recommendedName>
</protein>
<evidence type="ECO:0000256" key="9">
    <source>
        <dbReference type="ARBA" id="ARBA00023136"/>
    </source>
</evidence>
<dbReference type="PANTHER" id="PTHR48063">
    <property type="entry name" value="LRR RECEPTOR-LIKE KINASE"/>
    <property type="match status" value="1"/>
</dbReference>
<evidence type="ECO:0000256" key="6">
    <source>
        <dbReference type="ARBA" id="ARBA00022729"/>
    </source>
</evidence>
<gene>
    <name evidence="18" type="ORF">TSUD_43370</name>
</gene>
<dbReference type="OrthoDB" id="1706571at2759"/>
<dbReference type="FunFam" id="3.80.10.10:FF:000275">
    <property type="entry name" value="Leucine-rich repeat receptor-like protein kinase"/>
    <property type="match status" value="1"/>
</dbReference>
<evidence type="ECO:0000313" key="18">
    <source>
        <dbReference type="EMBL" id="GAU49750.1"/>
    </source>
</evidence>
<evidence type="ECO:0000256" key="10">
    <source>
        <dbReference type="ARBA" id="ARBA00023170"/>
    </source>
</evidence>
<evidence type="ECO:0000256" key="5">
    <source>
        <dbReference type="ARBA" id="ARBA00022692"/>
    </source>
</evidence>
<dbReference type="PANTHER" id="PTHR48063:SF98">
    <property type="entry name" value="LRR RECEPTOR-LIKE SERINE_THREONINE-PROTEIN KINASE FLS2"/>
    <property type="match status" value="1"/>
</dbReference>
<evidence type="ECO:0000256" key="14">
    <source>
        <dbReference type="SAM" id="SignalP"/>
    </source>
</evidence>
<dbReference type="SMART" id="SM00369">
    <property type="entry name" value="LRR_TYP"/>
    <property type="match status" value="7"/>
</dbReference>
<dbReference type="SUPFAM" id="SSF52058">
    <property type="entry name" value="L domain-like"/>
    <property type="match status" value="3"/>
</dbReference>
<proteinExistence type="inferred from homology"/>
<dbReference type="AlphaFoldDB" id="A0A2Z6PFS2"/>
<dbReference type="PROSITE" id="PS51450">
    <property type="entry name" value="LRR"/>
    <property type="match status" value="1"/>
</dbReference>
<name>A0A2Z6PFS2_TRISU</name>
<comment type="subcellular location">
    <subcellularLocation>
        <location evidence="1">Cell membrane</location>
        <topology evidence="1">Single-pass type I membrane protein</topology>
    </subcellularLocation>
</comment>
<evidence type="ECO:0008006" key="20">
    <source>
        <dbReference type="Google" id="ProtNLM"/>
    </source>
</evidence>
<accession>A0A2Z6PFS2</accession>
<feature type="region of interest" description="Disordered" evidence="12">
    <location>
        <begin position="876"/>
        <end position="895"/>
    </location>
</feature>
<feature type="domain" description="Disease resistance R13L4/SHOC-2-like LRR" evidence="17">
    <location>
        <begin position="99"/>
        <end position="358"/>
    </location>
</feature>
<dbReference type="PRINTS" id="PR00019">
    <property type="entry name" value="LEURICHRPT"/>
</dbReference>
<evidence type="ECO:0000256" key="1">
    <source>
        <dbReference type="ARBA" id="ARBA00004251"/>
    </source>
</evidence>
<dbReference type="InterPro" id="IPR032675">
    <property type="entry name" value="LRR_dom_sf"/>
</dbReference>
<dbReference type="Pfam" id="PF13966">
    <property type="entry name" value="zf-RVT"/>
    <property type="match status" value="1"/>
</dbReference>
<dbReference type="FunFam" id="3.80.10.10:FF:000213">
    <property type="entry name" value="Tyrosine-sulfated glycopeptide receptor 1"/>
    <property type="match status" value="1"/>
</dbReference>
<evidence type="ECO:0000256" key="2">
    <source>
        <dbReference type="ARBA" id="ARBA00009592"/>
    </source>
</evidence>
<evidence type="ECO:0000259" key="17">
    <source>
        <dbReference type="Pfam" id="PF23598"/>
    </source>
</evidence>
<dbReference type="Pfam" id="PF08263">
    <property type="entry name" value="LRRNT_2"/>
    <property type="match status" value="1"/>
</dbReference>
<keyword evidence="6 14" id="KW-0732">Signal</keyword>
<dbReference type="Pfam" id="PF00560">
    <property type="entry name" value="LRR_1"/>
    <property type="match status" value="7"/>
</dbReference>
<evidence type="ECO:0000256" key="8">
    <source>
        <dbReference type="ARBA" id="ARBA00022989"/>
    </source>
</evidence>
<comment type="similarity">
    <text evidence="2">Belongs to the RLP family.</text>
</comment>
<dbReference type="InterPro" id="IPR001611">
    <property type="entry name" value="Leu-rich_rpt"/>
</dbReference>
<reference evidence="19" key="1">
    <citation type="journal article" date="2017" name="Front. Plant Sci.">
        <title>Climate Clever Clovers: New Paradigm to Reduce the Environmental Footprint of Ruminants by Breeding Low Methanogenic Forages Utilizing Haplotype Variation.</title>
        <authorList>
            <person name="Kaur P."/>
            <person name="Appels R."/>
            <person name="Bayer P.E."/>
            <person name="Keeble-Gagnere G."/>
            <person name="Wang J."/>
            <person name="Hirakawa H."/>
            <person name="Shirasawa K."/>
            <person name="Vercoe P."/>
            <person name="Stefanova K."/>
            <person name="Durmic Z."/>
            <person name="Nichols P."/>
            <person name="Revell C."/>
            <person name="Isobe S.N."/>
            <person name="Edwards D."/>
            <person name="Erskine W."/>
        </authorList>
    </citation>
    <scope>NUCLEOTIDE SEQUENCE [LARGE SCALE GENOMIC DNA]</scope>
    <source>
        <strain evidence="19">cv. Daliak</strain>
    </source>
</reference>
<dbReference type="InterPro" id="IPR013210">
    <property type="entry name" value="LRR_N_plant-typ"/>
</dbReference>
<evidence type="ECO:0000256" key="11">
    <source>
        <dbReference type="ARBA" id="ARBA00023180"/>
    </source>
</evidence>
<dbReference type="Proteomes" id="UP000242715">
    <property type="component" value="Unassembled WGS sequence"/>
</dbReference>
<keyword evidence="5 13" id="KW-0812">Transmembrane</keyword>
<sequence length="941" mass="105128">MVMRNHIILIFHALVVLPSVVGFNSSTANGDTKCKERERHALITFKQGLRDKYGMLSTWKDGQIADCCKWKGVQCNNQTGYVQSLDLHGSETRYLSGQIDPSITELQHLKYLDLGFLNNSGQIPKKFGSFGKLLHLDLSNGHYDGKIPSQLGKLSQLRHLDLTSNNLIGTIPFQLGNLTQLQHLDLSDNILIGAIPFQLGNLSLLQSLILKYNFDLRINNQIQGNVEWLSNLSSLRNLDLTEVQGLNDSSHHTLEFLAKLPVLEELHLTNCGLSDANILPLFDSQNNFSTSLAVLDLDVNYLTSPKIFHWVLNHSSNLKELALSVNSLKGTIPDDFGNIMHSLVDLYLHMNSLEGKIPKSIGNICSLRTFSAHENHLSGEISDFITQNNYSHCIENVSSLQMLSLSDNHISGMLPDLSTLSSSRWLILDGNEFIGKIPMSIGLLVELEVLVLSGNSFEGVISESHFTNLSKLNNLDLSHNSLTMKVSDDWVPPFQLVLLNLSYCNLNSRFPNWLQTQNDLSKVIVFSWQALLGRLPTRVNLAYRGILSSGVNSWCPWCEGCAESENHLFVTCPLAWAVWSLVHRWFGVVSVVPFVDLSNNKFSGNIPFSMGALVNMQALILRHNSLTGKLPSSMKNCSHNLAMLDLGENMFHGPIPSWIGDHLHQLVILSLRFNNFYGSLPSNLCDLRELQVLDLSQNSLSGRIPACVKNFTSMTQDTISLTTSTDHFYQINFTNFGYYSAQYHFNISLVWKGVDERFIGADRLLKSIDLSSNHLTGEMPTEIEYLFGLISLNLSRNNLTGEIISNIGYLKSLESLDLSRNNLSGTIPSSLTYIFYLSWLDLSNNHLSGKIPIGTQLQTFDASKFEGNPNLCGDPLDRKCPGEDPSKPQKPPVDASDDKSIFLEALYMSMGLGFFTSIVCLLGSILLLPSWRETYFRFLNT</sequence>
<evidence type="ECO:0000259" key="16">
    <source>
        <dbReference type="Pfam" id="PF13966"/>
    </source>
</evidence>
<evidence type="ECO:0000256" key="4">
    <source>
        <dbReference type="ARBA" id="ARBA00022614"/>
    </source>
</evidence>
<evidence type="ECO:0000259" key="15">
    <source>
        <dbReference type="Pfam" id="PF08263"/>
    </source>
</evidence>
<dbReference type="InterPro" id="IPR003591">
    <property type="entry name" value="Leu-rich_rpt_typical-subtyp"/>
</dbReference>
<dbReference type="Pfam" id="PF23598">
    <property type="entry name" value="LRR_14"/>
    <property type="match status" value="1"/>
</dbReference>
<dbReference type="InterPro" id="IPR046956">
    <property type="entry name" value="RLP23-like"/>
</dbReference>
<feature type="domain" description="Leucine-rich repeat-containing N-terminal plant-type" evidence="15">
    <location>
        <begin position="37"/>
        <end position="76"/>
    </location>
</feature>
<dbReference type="Pfam" id="PF13855">
    <property type="entry name" value="LRR_8"/>
    <property type="match status" value="1"/>
</dbReference>
<keyword evidence="11" id="KW-0325">Glycoprotein</keyword>